<evidence type="ECO:0000256" key="1">
    <source>
        <dbReference type="ARBA" id="ARBA00004251"/>
    </source>
</evidence>
<evidence type="ECO:0000313" key="28">
    <source>
        <dbReference type="Proteomes" id="UP001176961"/>
    </source>
</evidence>
<dbReference type="GO" id="GO:0051897">
    <property type="term" value="P:positive regulation of phosphatidylinositol 3-kinase/protein kinase B signal transduction"/>
    <property type="evidence" value="ECO:0007669"/>
    <property type="project" value="TreeGrafter"/>
</dbReference>
<dbReference type="SMART" id="SM00219">
    <property type="entry name" value="TyrKc"/>
    <property type="match status" value="1"/>
</dbReference>
<dbReference type="FunFam" id="1.10.510.10:FF:001512">
    <property type="entry name" value="Receptor tyrosine-protein kinase erbB-2"/>
    <property type="match status" value="1"/>
</dbReference>
<dbReference type="PANTHER" id="PTHR24416">
    <property type="entry name" value="TYROSINE-PROTEIN KINASE RECEPTOR"/>
    <property type="match status" value="1"/>
</dbReference>
<evidence type="ECO:0000256" key="13">
    <source>
        <dbReference type="ARBA" id="ARBA00022989"/>
    </source>
</evidence>
<dbReference type="GO" id="GO:0038062">
    <property type="term" value="F:protein tyrosine kinase collagen receptor activity"/>
    <property type="evidence" value="ECO:0007669"/>
    <property type="project" value="TreeGrafter"/>
</dbReference>
<dbReference type="PROSITE" id="PS00109">
    <property type="entry name" value="PROTEIN_KINASE_TYR"/>
    <property type="match status" value="1"/>
</dbReference>
<keyword evidence="7 23" id="KW-0812">Transmembrane</keyword>
<dbReference type="PROSITE" id="PS01286">
    <property type="entry name" value="FA58C_2"/>
    <property type="match status" value="1"/>
</dbReference>
<dbReference type="GO" id="GO:0043235">
    <property type="term" value="C:receptor complex"/>
    <property type="evidence" value="ECO:0007669"/>
    <property type="project" value="TreeGrafter"/>
</dbReference>
<keyword evidence="28" id="KW-1185">Reference proteome</keyword>
<dbReference type="InterPro" id="IPR020635">
    <property type="entry name" value="Tyr_kinase_cat_dom"/>
</dbReference>
<dbReference type="Pfam" id="PF00754">
    <property type="entry name" value="F5_F8_type_C"/>
    <property type="match status" value="1"/>
</dbReference>
<evidence type="ECO:0000256" key="17">
    <source>
        <dbReference type="ARBA" id="ARBA00023170"/>
    </source>
</evidence>
<evidence type="ECO:0000256" key="5">
    <source>
        <dbReference type="ARBA" id="ARBA00022475"/>
    </source>
</evidence>
<dbReference type="SUPFAM" id="SSF49785">
    <property type="entry name" value="Galactose-binding domain-like"/>
    <property type="match status" value="1"/>
</dbReference>
<dbReference type="GO" id="GO:0008045">
    <property type="term" value="P:motor neuron axon guidance"/>
    <property type="evidence" value="ECO:0007669"/>
    <property type="project" value="UniProtKB-ARBA"/>
</dbReference>
<dbReference type="PROSITE" id="PS50022">
    <property type="entry name" value="FA58C_3"/>
    <property type="match status" value="1"/>
</dbReference>
<keyword evidence="6" id="KW-0808">Transferase</keyword>
<comment type="similarity">
    <text evidence="21">Belongs to the protein kinase superfamily. Tyr protein kinase family. Insulin receptor subfamily.</text>
</comment>
<keyword evidence="15" id="KW-0829">Tyrosine-protein kinase</keyword>
<feature type="compositionally biased region" description="Polar residues" evidence="22">
    <location>
        <begin position="39"/>
        <end position="51"/>
    </location>
</feature>
<evidence type="ECO:0000313" key="27">
    <source>
        <dbReference type="EMBL" id="CAJ0602423.1"/>
    </source>
</evidence>
<keyword evidence="9" id="KW-0547">Nucleotide-binding</keyword>
<keyword evidence="10" id="KW-0418">Kinase</keyword>
<sequence>MLLIFISAILSGLASSLLLKDCNEALGLTNGKIRDDQLSASSSFDSESTGPQHARARTHTGSGAWCPLNQVNSTQKEWIQITFARDTVVTAVEVQGRYDEGRGMEFARAFKIEYWRPNLQGWASYKSEENTEIIPGNSDTYTAELRVLDAPIVVRRLRIVPLSNSTRTVCLRLEVFGCIYDDPLQSYTAPVGSKANGIDFGDSSYDGSTMHSISAGGLGRLSDGMVGEETEITHPHRWVGWRRQTSEGGYVKLLFTFGELRNFSSINLHTLFSRKLNAKGFSRIIVTFSANGADFSSRIHEYIPEELAATSWIHVPIFGRIASTVQLRLYYPLDSSWICLSEVRFASKEVRYDLLHFDDDHSDSVTYFAVDEPIPDGRLGTMVLLCLLFLALVFPITVFCLYRKRDKIRTSSPPHGTHLTFDGTVFKSVSPSTYQMTRDNMENTLLEKCPMIVIASEYAEPDFGCTKDKAALEPLLSSFQNHGLEISHYAETVIPNAAMSNPLSSAVKYSDYGASLSTGIPSGCCEATSTSQEEENAFLREIRVLGNLKHPNVVEVIGVSTIDKPMICIMEYMAGGDLKSYISKMENVDTFYCISVATQLAAGLSYLESCNFVHRDIAARNCLVDDEGNVKIADFGMARSLYSNDYYQVEGQFVLPIRWMAWESLLLGKFSTHSDVWSFGVTLWEIFARCREKPYSSLADDQVLDNIHYMSSHATLKHELERPPLCPAGVFSKVLQPCWQYEPHDRPSFEALHLQLQMLIHTQTT</sequence>
<evidence type="ECO:0000256" key="12">
    <source>
        <dbReference type="ARBA" id="ARBA00022902"/>
    </source>
</evidence>
<feature type="region of interest" description="Disordered" evidence="22">
    <location>
        <begin position="39"/>
        <end position="61"/>
    </location>
</feature>
<name>A0AA36H2I8_CYLNA</name>
<dbReference type="GO" id="GO:0005886">
    <property type="term" value="C:plasma membrane"/>
    <property type="evidence" value="ECO:0007669"/>
    <property type="project" value="UniProtKB-SubCell"/>
</dbReference>
<dbReference type="GO" id="GO:0043204">
    <property type="term" value="C:perikaryon"/>
    <property type="evidence" value="ECO:0007669"/>
    <property type="project" value="UniProtKB-SubCell"/>
</dbReference>
<evidence type="ECO:0000256" key="21">
    <source>
        <dbReference type="ARBA" id="ARBA00061639"/>
    </source>
</evidence>
<accession>A0AA36H2I8</accession>
<dbReference type="InterPro" id="IPR008266">
    <property type="entry name" value="Tyr_kinase_AS"/>
</dbReference>
<evidence type="ECO:0000256" key="6">
    <source>
        <dbReference type="ARBA" id="ARBA00022679"/>
    </source>
</evidence>
<dbReference type="InterPro" id="IPR008979">
    <property type="entry name" value="Galactose-bd-like_sf"/>
</dbReference>
<dbReference type="Gene3D" id="2.60.120.260">
    <property type="entry name" value="Galactose-binding domain-like"/>
    <property type="match status" value="1"/>
</dbReference>
<dbReference type="SMART" id="SM00231">
    <property type="entry name" value="FA58C"/>
    <property type="match status" value="1"/>
</dbReference>
<keyword evidence="11" id="KW-0067">ATP-binding</keyword>
<dbReference type="FunFam" id="2.60.120.260:FF:000007">
    <property type="entry name" value="Discoidin domain receptor tyrosine kinase 1"/>
    <property type="match status" value="1"/>
</dbReference>
<dbReference type="InterPro" id="IPR001245">
    <property type="entry name" value="Ser-Thr/Tyr_kinase_cat_dom"/>
</dbReference>
<dbReference type="Pfam" id="PF07714">
    <property type="entry name" value="PK_Tyr_Ser-Thr"/>
    <property type="match status" value="1"/>
</dbReference>
<dbReference type="Gene3D" id="3.30.200.20">
    <property type="entry name" value="Phosphorylase Kinase, domain 1"/>
    <property type="match status" value="1"/>
</dbReference>
<keyword evidence="16" id="KW-1015">Disulfide bond</keyword>
<evidence type="ECO:0000256" key="11">
    <source>
        <dbReference type="ARBA" id="ARBA00022840"/>
    </source>
</evidence>
<dbReference type="GO" id="GO:0005518">
    <property type="term" value="F:collagen binding"/>
    <property type="evidence" value="ECO:0007669"/>
    <property type="project" value="TreeGrafter"/>
</dbReference>
<evidence type="ECO:0000256" key="7">
    <source>
        <dbReference type="ARBA" id="ARBA00022692"/>
    </source>
</evidence>
<comment type="caution">
    <text evidence="27">The sequence shown here is derived from an EMBL/GenBank/DDBJ whole genome shotgun (WGS) entry which is preliminary data.</text>
</comment>
<dbReference type="InterPro" id="IPR000719">
    <property type="entry name" value="Prot_kinase_dom"/>
</dbReference>
<evidence type="ECO:0000256" key="3">
    <source>
        <dbReference type="ARBA" id="ARBA00004489"/>
    </source>
</evidence>
<protein>
    <recommendedName>
        <fullName evidence="4">receptor protein-tyrosine kinase</fullName>
        <ecNumber evidence="4">2.7.10.1</ecNumber>
    </recommendedName>
</protein>
<feature type="domain" description="Protein kinase" evidence="25">
    <location>
        <begin position="452"/>
        <end position="756"/>
    </location>
</feature>
<dbReference type="PRINTS" id="PR00109">
    <property type="entry name" value="TYRKINASE"/>
</dbReference>
<dbReference type="Gene3D" id="1.10.510.10">
    <property type="entry name" value="Transferase(Phosphotransferase) domain 1"/>
    <property type="match status" value="1"/>
</dbReference>
<keyword evidence="8 24" id="KW-0732">Signal</keyword>
<keyword evidence="14 23" id="KW-0472">Membrane</keyword>
<evidence type="ECO:0000256" key="22">
    <source>
        <dbReference type="SAM" id="MobiDB-lite"/>
    </source>
</evidence>
<proteinExistence type="inferred from homology"/>
<evidence type="ECO:0000256" key="15">
    <source>
        <dbReference type="ARBA" id="ARBA00023137"/>
    </source>
</evidence>
<comment type="catalytic activity">
    <reaction evidence="20">
        <text>L-tyrosyl-[protein] + ATP = O-phospho-L-tyrosyl-[protein] + ADP + H(+)</text>
        <dbReference type="Rhea" id="RHEA:10596"/>
        <dbReference type="Rhea" id="RHEA-COMP:10136"/>
        <dbReference type="Rhea" id="RHEA-COMP:20101"/>
        <dbReference type="ChEBI" id="CHEBI:15378"/>
        <dbReference type="ChEBI" id="CHEBI:30616"/>
        <dbReference type="ChEBI" id="CHEBI:46858"/>
        <dbReference type="ChEBI" id="CHEBI:61978"/>
        <dbReference type="ChEBI" id="CHEBI:456216"/>
        <dbReference type="EC" id="2.7.10.1"/>
    </reaction>
</comment>
<dbReference type="Proteomes" id="UP001176961">
    <property type="component" value="Unassembled WGS sequence"/>
</dbReference>
<evidence type="ECO:0000256" key="24">
    <source>
        <dbReference type="SAM" id="SignalP"/>
    </source>
</evidence>
<dbReference type="EMBL" id="CATQJL010000305">
    <property type="protein sequence ID" value="CAJ0602423.1"/>
    <property type="molecule type" value="Genomic_DNA"/>
</dbReference>
<evidence type="ECO:0000259" key="25">
    <source>
        <dbReference type="PROSITE" id="PS50011"/>
    </source>
</evidence>
<reference evidence="27" key="1">
    <citation type="submission" date="2023-07" db="EMBL/GenBank/DDBJ databases">
        <authorList>
            <consortium name="CYATHOMIX"/>
        </authorList>
    </citation>
    <scope>NUCLEOTIDE SEQUENCE</scope>
    <source>
        <strain evidence="27">N/A</strain>
    </source>
</reference>
<dbReference type="EC" id="2.7.10.1" evidence="4"/>
<evidence type="ECO:0000256" key="9">
    <source>
        <dbReference type="ARBA" id="ARBA00022741"/>
    </source>
</evidence>
<evidence type="ECO:0000256" key="4">
    <source>
        <dbReference type="ARBA" id="ARBA00011902"/>
    </source>
</evidence>
<keyword evidence="17" id="KW-0675">Receptor</keyword>
<feature type="domain" description="F5/8 type C" evidence="26">
    <location>
        <begin position="22"/>
        <end position="178"/>
    </location>
</feature>
<dbReference type="Gene3D" id="2.60.120.1190">
    <property type="match status" value="1"/>
</dbReference>
<keyword evidence="12" id="KW-0524">Neurogenesis</keyword>
<feature type="signal peptide" evidence="24">
    <location>
        <begin position="1"/>
        <end position="16"/>
    </location>
</feature>
<keyword evidence="5" id="KW-1003">Cell membrane</keyword>
<evidence type="ECO:0000256" key="2">
    <source>
        <dbReference type="ARBA" id="ARBA00004484"/>
    </source>
</evidence>
<evidence type="ECO:0000256" key="16">
    <source>
        <dbReference type="ARBA" id="ARBA00023157"/>
    </source>
</evidence>
<dbReference type="PANTHER" id="PTHR24416:SF634">
    <property type="entry name" value="DISCOIDIN DOMAIN-CONTAINING RECEPTOR TYROSINE KINASE B"/>
    <property type="match status" value="1"/>
</dbReference>
<evidence type="ECO:0000256" key="14">
    <source>
        <dbReference type="ARBA" id="ARBA00023136"/>
    </source>
</evidence>
<dbReference type="InterPro" id="IPR048525">
    <property type="entry name" value="DDR1-2_DS-like"/>
</dbReference>
<dbReference type="PROSITE" id="PS50011">
    <property type="entry name" value="PROTEIN_KINASE_DOM"/>
    <property type="match status" value="1"/>
</dbReference>
<dbReference type="GO" id="GO:0005524">
    <property type="term" value="F:ATP binding"/>
    <property type="evidence" value="ECO:0007669"/>
    <property type="project" value="UniProtKB-KW"/>
</dbReference>
<evidence type="ECO:0000256" key="23">
    <source>
        <dbReference type="SAM" id="Phobius"/>
    </source>
</evidence>
<dbReference type="Pfam" id="PF21114">
    <property type="entry name" value="DDR1-2_DS-like"/>
    <property type="match status" value="1"/>
</dbReference>
<dbReference type="InterPro" id="IPR011009">
    <property type="entry name" value="Kinase-like_dom_sf"/>
</dbReference>
<dbReference type="InterPro" id="IPR000421">
    <property type="entry name" value="FA58C"/>
</dbReference>
<keyword evidence="18" id="KW-0325">Glycoprotein</keyword>
<dbReference type="GO" id="GO:0030424">
    <property type="term" value="C:axon"/>
    <property type="evidence" value="ECO:0007669"/>
    <property type="project" value="UniProtKB-SubCell"/>
</dbReference>
<dbReference type="AlphaFoldDB" id="A0AA36H2I8"/>
<comment type="subcellular location">
    <subcellularLocation>
        <location evidence="1">Cell membrane</location>
        <topology evidence="1">Single-pass type I membrane protein</topology>
    </subcellularLocation>
    <subcellularLocation>
        <location evidence="3">Cell projection</location>
        <location evidence="3">Axon</location>
    </subcellularLocation>
    <subcellularLocation>
        <location evidence="2">Perikaryon</location>
    </subcellularLocation>
</comment>
<dbReference type="SUPFAM" id="SSF56112">
    <property type="entry name" value="Protein kinase-like (PK-like)"/>
    <property type="match status" value="1"/>
</dbReference>
<dbReference type="GO" id="GO:0048680">
    <property type="term" value="P:positive regulation of axon regeneration"/>
    <property type="evidence" value="ECO:0007669"/>
    <property type="project" value="UniProtKB-ARBA"/>
</dbReference>
<evidence type="ECO:0000256" key="10">
    <source>
        <dbReference type="ARBA" id="ARBA00022777"/>
    </source>
</evidence>
<organism evidence="27 28">
    <name type="scientific">Cylicocyclus nassatus</name>
    <name type="common">Nematode worm</name>
    <dbReference type="NCBI Taxonomy" id="53992"/>
    <lineage>
        <taxon>Eukaryota</taxon>
        <taxon>Metazoa</taxon>
        <taxon>Ecdysozoa</taxon>
        <taxon>Nematoda</taxon>
        <taxon>Chromadorea</taxon>
        <taxon>Rhabditida</taxon>
        <taxon>Rhabditina</taxon>
        <taxon>Rhabditomorpha</taxon>
        <taxon>Strongyloidea</taxon>
        <taxon>Strongylidae</taxon>
        <taxon>Cylicocyclus</taxon>
    </lineage>
</organism>
<evidence type="ECO:0000256" key="8">
    <source>
        <dbReference type="ARBA" id="ARBA00022729"/>
    </source>
</evidence>
<evidence type="ECO:0000256" key="20">
    <source>
        <dbReference type="ARBA" id="ARBA00051243"/>
    </source>
</evidence>
<dbReference type="PROSITE" id="PS01285">
    <property type="entry name" value="FA58C_1"/>
    <property type="match status" value="1"/>
</dbReference>
<gene>
    <name evidence="27" type="ORF">CYNAS_LOCUS14406</name>
</gene>
<evidence type="ECO:0000259" key="26">
    <source>
        <dbReference type="PROSITE" id="PS50022"/>
    </source>
</evidence>
<keyword evidence="13 23" id="KW-1133">Transmembrane helix</keyword>
<dbReference type="InterPro" id="IPR050122">
    <property type="entry name" value="RTK"/>
</dbReference>
<evidence type="ECO:0000256" key="18">
    <source>
        <dbReference type="ARBA" id="ARBA00023180"/>
    </source>
</evidence>
<keyword evidence="19" id="KW-0966">Cell projection</keyword>
<feature type="chain" id="PRO_5041208237" description="receptor protein-tyrosine kinase" evidence="24">
    <location>
        <begin position="17"/>
        <end position="765"/>
    </location>
</feature>
<feature type="transmembrane region" description="Helical" evidence="23">
    <location>
        <begin position="379"/>
        <end position="402"/>
    </location>
</feature>
<evidence type="ECO:0000256" key="19">
    <source>
        <dbReference type="ARBA" id="ARBA00023273"/>
    </source>
</evidence>